<keyword evidence="2" id="KW-1133">Transmembrane helix</keyword>
<dbReference type="OrthoDB" id="1275106at2"/>
<accession>A0A1I3GWL8</accession>
<name>A0A1I3GWL8_9FLAO</name>
<feature type="compositionally biased region" description="Low complexity" evidence="1">
    <location>
        <begin position="128"/>
        <end position="144"/>
    </location>
</feature>
<gene>
    <name evidence="3" type="ORF">SAMN05443292_2069</name>
</gene>
<protein>
    <submittedName>
        <fullName evidence="3">Uncharacterized protein</fullName>
    </submittedName>
</protein>
<feature type="compositionally biased region" description="Basic and acidic residues" evidence="1">
    <location>
        <begin position="145"/>
        <end position="155"/>
    </location>
</feature>
<evidence type="ECO:0000256" key="1">
    <source>
        <dbReference type="SAM" id="MobiDB-lite"/>
    </source>
</evidence>
<feature type="region of interest" description="Disordered" evidence="1">
    <location>
        <begin position="122"/>
        <end position="195"/>
    </location>
</feature>
<dbReference type="Proteomes" id="UP000198931">
    <property type="component" value="Unassembled WGS sequence"/>
</dbReference>
<evidence type="ECO:0000313" key="3">
    <source>
        <dbReference type="EMBL" id="SFI27998.1"/>
    </source>
</evidence>
<dbReference type="EMBL" id="FOQT01000003">
    <property type="protein sequence ID" value="SFI27998.1"/>
    <property type="molecule type" value="Genomic_DNA"/>
</dbReference>
<feature type="transmembrane region" description="Helical" evidence="2">
    <location>
        <begin position="20"/>
        <end position="39"/>
    </location>
</feature>
<keyword evidence="2" id="KW-0812">Transmembrane</keyword>
<keyword evidence="4" id="KW-1185">Reference proteome</keyword>
<reference evidence="3 4" key="1">
    <citation type="submission" date="2016-10" db="EMBL/GenBank/DDBJ databases">
        <authorList>
            <person name="de Groot N.N."/>
        </authorList>
    </citation>
    <scope>NUCLEOTIDE SEQUENCE [LARGE SCALE GENOMIC DNA]</scope>
    <source>
        <strain evidence="3 4">DSM 26000</strain>
    </source>
</reference>
<proteinExistence type="predicted"/>
<dbReference type="RefSeq" id="WP_090080267.1">
    <property type="nucleotide sequence ID" value="NZ_FOQT01000003.1"/>
</dbReference>
<keyword evidence="2" id="KW-0472">Membrane</keyword>
<evidence type="ECO:0000313" key="4">
    <source>
        <dbReference type="Proteomes" id="UP000198931"/>
    </source>
</evidence>
<organism evidence="3 4">
    <name type="scientific">Halpernia frigidisoli</name>
    <dbReference type="NCBI Taxonomy" id="1125876"/>
    <lineage>
        <taxon>Bacteria</taxon>
        <taxon>Pseudomonadati</taxon>
        <taxon>Bacteroidota</taxon>
        <taxon>Flavobacteriia</taxon>
        <taxon>Flavobacteriales</taxon>
        <taxon>Weeksellaceae</taxon>
        <taxon>Chryseobacterium group</taxon>
        <taxon>Halpernia</taxon>
    </lineage>
</organism>
<sequence length="284" mass="30075">MDYALKHIKDEKKDQTKSAVITFVAFLLLFLLIYFYKIIQETPVPQKEIVTTMLINFGDNQHGANLEEPKNQEGSLAPAETEVVPQPEVSKPQPAPEKIITGNNVKVSSPKVEKVEKTVKKVTKTAEKATPTTTAAPKISTAPAKPEKANADGDGKGTAAIGNLLKGRGDKAASQGTNGTKGNAGDPLGGDGNGDSKIGVDRKLIGFIPGTMGKPGTPPVHYCNESGAIIVSYIVDKAGNVVTASRLSGISDPCIVSNSVKWVKKYVKAEKGNTSSKGTYRIVF</sequence>
<dbReference type="AlphaFoldDB" id="A0A1I3GWL8"/>
<dbReference type="STRING" id="1125876.SAMN05443292_2069"/>
<evidence type="ECO:0000256" key="2">
    <source>
        <dbReference type="SAM" id="Phobius"/>
    </source>
</evidence>